<dbReference type="EMBL" id="BJZV01000009">
    <property type="protein sequence ID" value="GEP10286.1"/>
    <property type="molecule type" value="Genomic_DNA"/>
</dbReference>
<keyword evidence="2" id="KW-1185">Reference proteome</keyword>
<comment type="caution">
    <text evidence="1">The sequence shown here is derived from an EMBL/GenBank/DDBJ whole genome shotgun (WGS) entry which is preliminary data.</text>
</comment>
<accession>A0A512JJZ3</accession>
<name>A0A512JJZ3_9HYPH</name>
<organism evidence="1 2">
    <name type="scientific">Methylobacterium gnaphalii</name>
    <dbReference type="NCBI Taxonomy" id="1010610"/>
    <lineage>
        <taxon>Bacteria</taxon>
        <taxon>Pseudomonadati</taxon>
        <taxon>Pseudomonadota</taxon>
        <taxon>Alphaproteobacteria</taxon>
        <taxon>Hyphomicrobiales</taxon>
        <taxon>Methylobacteriaceae</taxon>
        <taxon>Methylobacterium</taxon>
    </lineage>
</organism>
<proteinExistence type="predicted"/>
<evidence type="ECO:0000313" key="2">
    <source>
        <dbReference type="Proteomes" id="UP000321750"/>
    </source>
</evidence>
<dbReference type="Proteomes" id="UP000321750">
    <property type="component" value="Unassembled WGS sequence"/>
</dbReference>
<reference evidence="1 2" key="1">
    <citation type="submission" date="2019-07" db="EMBL/GenBank/DDBJ databases">
        <title>Whole genome shotgun sequence of Methylobacterium gnaphalii NBRC 107716.</title>
        <authorList>
            <person name="Hosoyama A."/>
            <person name="Uohara A."/>
            <person name="Ohji S."/>
            <person name="Ichikawa N."/>
        </authorList>
    </citation>
    <scope>NUCLEOTIDE SEQUENCE [LARGE SCALE GENOMIC DNA]</scope>
    <source>
        <strain evidence="1 2">NBRC 107716</strain>
    </source>
</reference>
<dbReference type="RefSeq" id="WP_147046558.1">
    <property type="nucleotide sequence ID" value="NZ_BJZV01000009.1"/>
</dbReference>
<dbReference type="AlphaFoldDB" id="A0A512JJZ3"/>
<gene>
    <name evidence="1" type="ORF">MGN01_21310</name>
</gene>
<evidence type="ECO:0000313" key="1">
    <source>
        <dbReference type="EMBL" id="GEP10286.1"/>
    </source>
</evidence>
<sequence length="79" mass="8762">MPLPTLKRKLGVSNVGLYCDACGEFFAFGVEVPDDQVIEFTADGPILTKCPFCEAERDRRVAEITRLVLTEGTKRRSLA</sequence>
<dbReference type="OrthoDB" id="8449677at2"/>
<protein>
    <submittedName>
        <fullName evidence="1">Uncharacterized protein</fullName>
    </submittedName>
</protein>